<dbReference type="Gene3D" id="2.40.170.20">
    <property type="entry name" value="TonB-dependent receptor, beta-barrel domain"/>
    <property type="match status" value="1"/>
</dbReference>
<dbReference type="GO" id="GO:0009279">
    <property type="term" value="C:cell outer membrane"/>
    <property type="evidence" value="ECO:0007669"/>
    <property type="project" value="UniProtKB-SubCell"/>
</dbReference>
<evidence type="ECO:0000256" key="4">
    <source>
        <dbReference type="ARBA" id="ARBA00022692"/>
    </source>
</evidence>
<dbReference type="InterPro" id="IPR036942">
    <property type="entry name" value="Beta-barrel_TonB_sf"/>
</dbReference>
<comment type="caution">
    <text evidence="13">The sequence shown here is derived from an EMBL/GenBank/DDBJ whole genome shotgun (WGS) entry which is preliminary data.</text>
</comment>
<reference evidence="14" key="1">
    <citation type="submission" date="2016-07" db="EMBL/GenBank/DDBJ databases">
        <authorList>
            <person name="Florea S."/>
            <person name="Webb J.S."/>
            <person name="Jaromczyk J."/>
            <person name="Schardl C.L."/>
        </authorList>
    </citation>
    <scope>NUCLEOTIDE SEQUENCE [LARGE SCALE GENOMIC DNA]</scope>
    <source>
        <strain evidence="14">KCTC 42131</strain>
    </source>
</reference>
<dbReference type="Pfam" id="PF07715">
    <property type="entry name" value="Plug"/>
    <property type="match status" value="1"/>
</dbReference>
<dbReference type="SUPFAM" id="SSF56935">
    <property type="entry name" value="Porins"/>
    <property type="match status" value="1"/>
</dbReference>
<keyword evidence="3 8" id="KW-1134">Transmembrane beta strand</keyword>
<evidence type="ECO:0000259" key="11">
    <source>
        <dbReference type="Pfam" id="PF00593"/>
    </source>
</evidence>
<keyword evidence="5 9" id="KW-0798">TonB box</keyword>
<dbReference type="EMBL" id="MASR01000001">
    <property type="protein sequence ID" value="OFE12850.1"/>
    <property type="molecule type" value="Genomic_DNA"/>
</dbReference>
<keyword evidence="2 8" id="KW-0813">Transport</keyword>
<accession>A0A1E8CK62</accession>
<dbReference type="Gene3D" id="2.170.130.10">
    <property type="entry name" value="TonB-dependent receptor, plug domain"/>
    <property type="match status" value="1"/>
</dbReference>
<sequence length="981" mass="104277">MIKNTKLSRAIQLAMLSGAYTVGMGAMSVAQAQPEVAELEEVVVTGSRITSPNLTLSSPVASVDAETIELRQVNVVEEFLREIPGVVPNIGASVNNGNGGSTFIDLRGLGSNRNITLLNGTRVVPADLQGRTNLDIIPVALLERVDVLTGGAGTAYGADAISGVINFRTRTDFEGLDIRVSQADTFEGGGESNRFDLTLGGNFDDNRGNAVISMGYTDRTALTQGERDYSIDNISSISGNAGGSSTTIPTRFTLPGAETADIAAVVPGYTGGFLQSSPDGSSLEPYYQDFNFNPFNLFQLPLEQYRAYGSANYQLTDDVEWYSEMLFVQSSNITNLAPSGSFGFSAMTPLSNPFIATTTRNQLCGAYQISAAECSAAAGATDPSDPAYQEVNVNYARRFLELGPRTNERKTTAWQFKTGARGDLTDTLSWDLFYATGQSDLRQQQGGNGTRSRLTQAVRATNPDTCLDTSGGCVPIDLWGPLGSITPEVGQFLDVGNGGSEFTELDQFQAFVSGDLPWALPTVDAPISGVVGYEHRDYTAGLTNDLLTQTPGEVLGNGAAAPNTFGTYDVSEFFLEANVPVLQNMALIEELTLQLGFRSSDYSTTGVEDTWKIGGTWSPTEDLQFRGNFQKVTRAPNISELFDPAVTGLDNFSSDPCAGAAPNGNPDLLAVCLAQGAPSNTIGSIIVDPAGQVNVTTGGNPDLAAEDAETWTIGAIWQPSAIPGLSLTLDYYSIMVEDAITDPTPDDVFSACFGPNFASGSIAVSGASASNPACTGIRRNPETGNLFGNVATTAGLPLVLSNQGTLETSGIDATASYTFDLGGIGSLSYNGSLNWTEQSLFQASPTGLNRECTGFYSGNCASPQPDFMANQRATLQTNVLDRNVDVSLLWRYLSEMDVEPGSGTYQPQFRSMDAANYFDLTVRGSVTEEFEVTLGILNLADREPDVVGSNIGATAYNTGNVYPSTYDPLGRRYSLTLRYSM</sequence>
<dbReference type="STRING" id="1524254.PHACT_06610"/>
<evidence type="ECO:0000256" key="10">
    <source>
        <dbReference type="SAM" id="SignalP"/>
    </source>
</evidence>
<keyword evidence="6 8" id="KW-0472">Membrane</keyword>
<evidence type="ECO:0000256" key="5">
    <source>
        <dbReference type="ARBA" id="ARBA00023077"/>
    </source>
</evidence>
<feature type="signal peptide" evidence="10">
    <location>
        <begin position="1"/>
        <end position="32"/>
    </location>
</feature>
<feature type="chain" id="PRO_5009212107" description="TonB-dependent receptor" evidence="10">
    <location>
        <begin position="33"/>
        <end position="981"/>
    </location>
</feature>
<evidence type="ECO:0000256" key="8">
    <source>
        <dbReference type="PROSITE-ProRule" id="PRU01360"/>
    </source>
</evidence>
<evidence type="ECO:0000256" key="1">
    <source>
        <dbReference type="ARBA" id="ARBA00004571"/>
    </source>
</evidence>
<organism evidence="13 14">
    <name type="scientific">Pseudohongiella acticola</name>
    <dbReference type="NCBI Taxonomy" id="1524254"/>
    <lineage>
        <taxon>Bacteria</taxon>
        <taxon>Pseudomonadati</taxon>
        <taxon>Pseudomonadota</taxon>
        <taxon>Gammaproteobacteria</taxon>
        <taxon>Pseudomonadales</taxon>
        <taxon>Pseudohongiellaceae</taxon>
        <taxon>Pseudohongiella</taxon>
    </lineage>
</organism>
<dbReference type="AlphaFoldDB" id="A0A1E8CK62"/>
<keyword evidence="14" id="KW-1185">Reference proteome</keyword>
<dbReference type="OrthoDB" id="176248at2"/>
<evidence type="ECO:0000256" key="9">
    <source>
        <dbReference type="RuleBase" id="RU003357"/>
    </source>
</evidence>
<dbReference type="InterPro" id="IPR000531">
    <property type="entry name" value="Beta-barrel_TonB"/>
</dbReference>
<dbReference type="InterPro" id="IPR039426">
    <property type="entry name" value="TonB-dep_rcpt-like"/>
</dbReference>
<dbReference type="RefSeq" id="WP_070116459.1">
    <property type="nucleotide sequence ID" value="NZ_CAXATG010000001.1"/>
</dbReference>
<gene>
    <name evidence="13" type="ORF">PHACT_06610</name>
</gene>
<feature type="domain" description="TonB-dependent receptor-like beta-barrel" evidence="11">
    <location>
        <begin position="403"/>
        <end position="939"/>
    </location>
</feature>
<dbReference type="Pfam" id="PF00593">
    <property type="entry name" value="TonB_dep_Rec_b-barrel"/>
    <property type="match status" value="1"/>
</dbReference>
<proteinExistence type="inferred from homology"/>
<evidence type="ECO:0000256" key="3">
    <source>
        <dbReference type="ARBA" id="ARBA00022452"/>
    </source>
</evidence>
<evidence type="ECO:0008006" key="15">
    <source>
        <dbReference type="Google" id="ProtNLM"/>
    </source>
</evidence>
<comment type="similarity">
    <text evidence="8 9">Belongs to the TonB-dependent receptor family.</text>
</comment>
<dbReference type="InterPro" id="IPR012910">
    <property type="entry name" value="Plug_dom"/>
</dbReference>
<dbReference type="PANTHER" id="PTHR47234">
    <property type="match status" value="1"/>
</dbReference>
<dbReference type="Proteomes" id="UP000175669">
    <property type="component" value="Unassembled WGS sequence"/>
</dbReference>
<evidence type="ECO:0000259" key="12">
    <source>
        <dbReference type="Pfam" id="PF07715"/>
    </source>
</evidence>
<dbReference type="PROSITE" id="PS52016">
    <property type="entry name" value="TONB_DEPENDENT_REC_3"/>
    <property type="match status" value="1"/>
</dbReference>
<protein>
    <recommendedName>
        <fullName evidence="15">TonB-dependent receptor</fullName>
    </recommendedName>
</protein>
<feature type="domain" description="TonB-dependent receptor plug" evidence="12">
    <location>
        <begin position="56"/>
        <end position="164"/>
    </location>
</feature>
<evidence type="ECO:0000313" key="13">
    <source>
        <dbReference type="EMBL" id="OFE12850.1"/>
    </source>
</evidence>
<evidence type="ECO:0000256" key="7">
    <source>
        <dbReference type="ARBA" id="ARBA00023237"/>
    </source>
</evidence>
<name>A0A1E8CK62_9GAMM</name>
<keyword evidence="4 8" id="KW-0812">Transmembrane</keyword>
<dbReference type="PANTHER" id="PTHR47234:SF2">
    <property type="entry name" value="TONB-DEPENDENT RECEPTOR"/>
    <property type="match status" value="1"/>
</dbReference>
<keyword evidence="10" id="KW-0732">Signal</keyword>
<evidence type="ECO:0000313" key="14">
    <source>
        <dbReference type="Proteomes" id="UP000175669"/>
    </source>
</evidence>
<evidence type="ECO:0000256" key="6">
    <source>
        <dbReference type="ARBA" id="ARBA00023136"/>
    </source>
</evidence>
<dbReference type="InterPro" id="IPR037066">
    <property type="entry name" value="Plug_dom_sf"/>
</dbReference>
<keyword evidence="7 8" id="KW-0998">Cell outer membrane</keyword>
<evidence type="ECO:0000256" key="2">
    <source>
        <dbReference type="ARBA" id="ARBA00022448"/>
    </source>
</evidence>
<comment type="subcellular location">
    <subcellularLocation>
        <location evidence="1 8">Cell outer membrane</location>
        <topology evidence="1 8">Multi-pass membrane protein</topology>
    </subcellularLocation>
</comment>